<evidence type="ECO:0000313" key="2">
    <source>
        <dbReference type="Proteomes" id="UP000284822"/>
    </source>
</evidence>
<dbReference type="EMBL" id="QOCS01000018">
    <property type="protein sequence ID" value="RHW45584.1"/>
    <property type="molecule type" value="Genomic_DNA"/>
</dbReference>
<sequence>MLNLPAYAGQRQVQQYRPKSNKDITITHDDATNTDRIKDKMPMGRYLEKNTFTPKDQTAPISNFMFVRNNERDKGANTSKDYNLYRNNSTLVITEIGTNNKLEIKNFNYNMKYTADSYKNSAVVENGHFKKNIKFEITTNLSISNVPNANLSPITLESDLNSQQQNVKLATIAPVAIGNVYLLQLIVPNIIDYGDKHVAFEGTNNEYAIVNQTAVRDNLILNYLPIKGQNLHVYVKHVNGLWDSALQFKGNKTQNLTDSDLEIFSSGPIDANLNDSIQHIKLADNWWNQSNHQQAGLFMKTQSHQRLGNYVGELEWTVTDSI</sequence>
<comment type="caution">
    <text evidence="1">The sequence shown here is derived from an EMBL/GenBank/DDBJ whole genome shotgun (WGS) entry which is preliminary data.</text>
</comment>
<accession>A0A3R6W5W2</accession>
<name>A0A3R6W5W2_9LACO</name>
<dbReference type="RefSeq" id="WP_118911033.1">
    <property type="nucleotide sequence ID" value="NZ_QOCS01000018.1"/>
</dbReference>
<gene>
    <name evidence="1" type="ORF">DS832_07560</name>
</gene>
<proteinExistence type="predicted"/>
<protein>
    <recommendedName>
        <fullName evidence="3">WxL domain-containing protein</fullName>
    </recommendedName>
</protein>
<reference evidence="1 2" key="1">
    <citation type="submission" date="2018-07" db="EMBL/GenBank/DDBJ databases">
        <title>Genome sequences of six Lactobacillus spp. isolated from bumble bee guts.</title>
        <authorList>
            <person name="Motta E.V.S."/>
            <person name="Moran N.A."/>
        </authorList>
    </citation>
    <scope>NUCLEOTIDE SEQUENCE [LARGE SCALE GENOMIC DNA]</scope>
    <source>
        <strain evidence="1 2">LV-8.1</strain>
    </source>
</reference>
<evidence type="ECO:0000313" key="1">
    <source>
        <dbReference type="EMBL" id="RHW45584.1"/>
    </source>
</evidence>
<organism evidence="1 2">
    <name type="scientific">Bombilactobacillus bombi</name>
    <dbReference type="NCBI Taxonomy" id="1303590"/>
    <lineage>
        <taxon>Bacteria</taxon>
        <taxon>Bacillati</taxon>
        <taxon>Bacillota</taxon>
        <taxon>Bacilli</taxon>
        <taxon>Lactobacillales</taxon>
        <taxon>Lactobacillaceae</taxon>
        <taxon>Bombilactobacillus</taxon>
    </lineage>
</organism>
<evidence type="ECO:0008006" key="3">
    <source>
        <dbReference type="Google" id="ProtNLM"/>
    </source>
</evidence>
<dbReference type="Proteomes" id="UP000284822">
    <property type="component" value="Unassembled WGS sequence"/>
</dbReference>
<dbReference type="AlphaFoldDB" id="A0A3R6W5W2"/>